<dbReference type="SUPFAM" id="SSF51735">
    <property type="entry name" value="NAD(P)-binding Rossmann-fold domains"/>
    <property type="match status" value="1"/>
</dbReference>
<dbReference type="InterPro" id="IPR002347">
    <property type="entry name" value="SDR_fam"/>
</dbReference>
<dbReference type="SMART" id="SM00822">
    <property type="entry name" value="PKS_KR"/>
    <property type="match status" value="1"/>
</dbReference>
<dbReference type="Gene3D" id="3.40.50.720">
    <property type="entry name" value="NAD(P)-binding Rossmann-like Domain"/>
    <property type="match status" value="1"/>
</dbReference>
<name>A0A1Y1ZYR1_9PLEO</name>
<protein>
    <recommendedName>
        <fullName evidence="3">Ketoreductase domain-containing protein</fullName>
    </recommendedName>
</protein>
<proteinExistence type="inferred from homology"/>
<dbReference type="InterPro" id="IPR057326">
    <property type="entry name" value="KR_dom"/>
</dbReference>
<dbReference type="Pfam" id="PF00106">
    <property type="entry name" value="adh_short"/>
    <property type="match status" value="1"/>
</dbReference>
<sequence>MDLNDPHAMTSPHQFTPTMHRDVYAAISPKNPDLNAAGKNVLITGATRGIGKAIALSWAEAGASGIVITGRAKDLLAQVSDEIKKIAPKAKVLALSSEAASEEDAKQLWAKVKAEIGIIDILIANAGVFSENSAGFPVTGKMDPSQWWSDMEINIRGPYIQIYNFLQQYLAEGKEPEGTIVVLSSAAAAMVGPGSSAYTISKLVGLRLAQNLHAEHPKVRTFAVHPGIVPTNMQVGPWAKQTIDTAEMSGGLSLYLSTPRADYLRGGYVSVSWDVEEMEKLADEIKSKRLLDLAFLNAKLGPKGYEPGSFA</sequence>
<keyword evidence="2" id="KW-0560">Oxidoreductase</keyword>
<feature type="domain" description="Ketoreductase" evidence="3">
    <location>
        <begin position="39"/>
        <end position="231"/>
    </location>
</feature>
<dbReference type="CDD" id="cd05233">
    <property type="entry name" value="SDR_c"/>
    <property type="match status" value="1"/>
</dbReference>
<dbReference type="InterPro" id="IPR036291">
    <property type="entry name" value="NAD(P)-bd_dom_sf"/>
</dbReference>
<dbReference type="EMBL" id="MCFA01000025">
    <property type="protein sequence ID" value="ORY15411.1"/>
    <property type="molecule type" value="Genomic_DNA"/>
</dbReference>
<evidence type="ECO:0000313" key="4">
    <source>
        <dbReference type="EMBL" id="ORY15411.1"/>
    </source>
</evidence>
<comment type="caution">
    <text evidence="4">The sequence shown here is derived from an EMBL/GenBank/DDBJ whole genome shotgun (WGS) entry which is preliminary data.</text>
</comment>
<dbReference type="STRING" id="1231657.A0A1Y1ZYR1"/>
<keyword evidence="5" id="KW-1185">Reference proteome</keyword>
<evidence type="ECO:0000256" key="1">
    <source>
        <dbReference type="ARBA" id="ARBA00006484"/>
    </source>
</evidence>
<comment type="similarity">
    <text evidence="1">Belongs to the short-chain dehydrogenases/reductases (SDR) family.</text>
</comment>
<accession>A0A1Y1ZYR1</accession>
<dbReference type="AlphaFoldDB" id="A0A1Y1ZYR1"/>
<dbReference type="OrthoDB" id="1933717at2759"/>
<reference evidence="4 5" key="1">
    <citation type="submission" date="2016-07" db="EMBL/GenBank/DDBJ databases">
        <title>Pervasive Adenine N6-methylation of Active Genes in Fungi.</title>
        <authorList>
            <consortium name="DOE Joint Genome Institute"/>
            <person name="Mondo S.J."/>
            <person name="Dannebaum R.O."/>
            <person name="Kuo R.C."/>
            <person name="Labutti K."/>
            <person name="Haridas S."/>
            <person name="Kuo A."/>
            <person name="Salamov A."/>
            <person name="Ahrendt S.R."/>
            <person name="Lipzen A."/>
            <person name="Sullivan W."/>
            <person name="Andreopoulos W.B."/>
            <person name="Clum A."/>
            <person name="Lindquist E."/>
            <person name="Daum C."/>
            <person name="Ramamoorthy G.K."/>
            <person name="Gryganskyi A."/>
            <person name="Culley D."/>
            <person name="Magnuson J.K."/>
            <person name="James T.Y."/>
            <person name="O'Malley M.A."/>
            <person name="Stajich J.E."/>
            <person name="Spatafora J.W."/>
            <person name="Visel A."/>
            <person name="Grigoriev I.V."/>
        </authorList>
    </citation>
    <scope>NUCLEOTIDE SEQUENCE [LARGE SCALE GENOMIC DNA]</scope>
    <source>
        <strain evidence="4 5">CBS 115471</strain>
    </source>
</reference>
<evidence type="ECO:0000259" key="3">
    <source>
        <dbReference type="SMART" id="SM00822"/>
    </source>
</evidence>
<evidence type="ECO:0000313" key="5">
    <source>
        <dbReference type="Proteomes" id="UP000193144"/>
    </source>
</evidence>
<organism evidence="4 5">
    <name type="scientific">Clohesyomyces aquaticus</name>
    <dbReference type="NCBI Taxonomy" id="1231657"/>
    <lineage>
        <taxon>Eukaryota</taxon>
        <taxon>Fungi</taxon>
        <taxon>Dikarya</taxon>
        <taxon>Ascomycota</taxon>
        <taxon>Pezizomycotina</taxon>
        <taxon>Dothideomycetes</taxon>
        <taxon>Pleosporomycetidae</taxon>
        <taxon>Pleosporales</taxon>
        <taxon>Lindgomycetaceae</taxon>
        <taxon>Clohesyomyces</taxon>
    </lineage>
</organism>
<gene>
    <name evidence="4" type="ORF">BCR34DRAFT_508423</name>
</gene>
<dbReference type="PRINTS" id="PR00081">
    <property type="entry name" value="GDHRDH"/>
</dbReference>
<evidence type="ECO:0000256" key="2">
    <source>
        <dbReference type="ARBA" id="ARBA00023002"/>
    </source>
</evidence>
<dbReference type="PANTHER" id="PTHR43115">
    <property type="entry name" value="DEHYDROGENASE/REDUCTASE SDR FAMILY MEMBER 11"/>
    <property type="match status" value="1"/>
</dbReference>
<dbReference type="PANTHER" id="PTHR43115:SF4">
    <property type="entry name" value="DEHYDROGENASE_REDUCTASE SDR FAMILY MEMBER 11"/>
    <property type="match status" value="1"/>
</dbReference>
<dbReference type="GO" id="GO:0016491">
    <property type="term" value="F:oxidoreductase activity"/>
    <property type="evidence" value="ECO:0007669"/>
    <property type="project" value="UniProtKB-KW"/>
</dbReference>
<dbReference type="Proteomes" id="UP000193144">
    <property type="component" value="Unassembled WGS sequence"/>
</dbReference>